<evidence type="ECO:0000313" key="2">
    <source>
        <dbReference type="Proteomes" id="UP001221898"/>
    </source>
</evidence>
<sequence length="139" mass="14896">MSRPFPDTSDGGKLAMGPVVDKMTSQKAVVTGGARRRFRAWAESRTRTPACGLCYRAMSPSRYGTASHTTGLVFREAVTSQDTGGLIIRDVPPGGNPVTGGEEKRAVVTVRTGCAETWLLPSPGALEDDHFVGREERLC</sequence>
<evidence type="ECO:0000313" key="1">
    <source>
        <dbReference type="EMBL" id="KAJ8403586.1"/>
    </source>
</evidence>
<dbReference type="Proteomes" id="UP001221898">
    <property type="component" value="Unassembled WGS sequence"/>
</dbReference>
<name>A0AAD7WNH9_9TELE</name>
<gene>
    <name evidence="1" type="ORF">AAFF_G00349120</name>
</gene>
<dbReference type="AlphaFoldDB" id="A0AAD7WNH9"/>
<comment type="caution">
    <text evidence="1">The sequence shown here is derived from an EMBL/GenBank/DDBJ whole genome shotgun (WGS) entry which is preliminary data.</text>
</comment>
<accession>A0AAD7WNH9</accession>
<protein>
    <submittedName>
        <fullName evidence="1">Uncharacterized protein</fullName>
    </submittedName>
</protein>
<proteinExistence type="predicted"/>
<dbReference type="EMBL" id="JAINUG010000057">
    <property type="protein sequence ID" value="KAJ8403586.1"/>
    <property type="molecule type" value="Genomic_DNA"/>
</dbReference>
<organism evidence="1 2">
    <name type="scientific">Aldrovandia affinis</name>
    <dbReference type="NCBI Taxonomy" id="143900"/>
    <lineage>
        <taxon>Eukaryota</taxon>
        <taxon>Metazoa</taxon>
        <taxon>Chordata</taxon>
        <taxon>Craniata</taxon>
        <taxon>Vertebrata</taxon>
        <taxon>Euteleostomi</taxon>
        <taxon>Actinopterygii</taxon>
        <taxon>Neopterygii</taxon>
        <taxon>Teleostei</taxon>
        <taxon>Notacanthiformes</taxon>
        <taxon>Halosauridae</taxon>
        <taxon>Aldrovandia</taxon>
    </lineage>
</organism>
<reference evidence="1" key="1">
    <citation type="journal article" date="2023" name="Science">
        <title>Genome structures resolve the early diversification of teleost fishes.</title>
        <authorList>
            <person name="Parey E."/>
            <person name="Louis A."/>
            <person name="Montfort J."/>
            <person name="Bouchez O."/>
            <person name="Roques C."/>
            <person name="Iampietro C."/>
            <person name="Lluch J."/>
            <person name="Castinel A."/>
            <person name="Donnadieu C."/>
            <person name="Desvignes T."/>
            <person name="Floi Bucao C."/>
            <person name="Jouanno E."/>
            <person name="Wen M."/>
            <person name="Mejri S."/>
            <person name="Dirks R."/>
            <person name="Jansen H."/>
            <person name="Henkel C."/>
            <person name="Chen W.J."/>
            <person name="Zahm M."/>
            <person name="Cabau C."/>
            <person name="Klopp C."/>
            <person name="Thompson A.W."/>
            <person name="Robinson-Rechavi M."/>
            <person name="Braasch I."/>
            <person name="Lecointre G."/>
            <person name="Bobe J."/>
            <person name="Postlethwait J.H."/>
            <person name="Berthelot C."/>
            <person name="Roest Crollius H."/>
            <person name="Guiguen Y."/>
        </authorList>
    </citation>
    <scope>NUCLEOTIDE SEQUENCE</scope>
    <source>
        <strain evidence="1">NC1722</strain>
    </source>
</reference>
<keyword evidence="2" id="KW-1185">Reference proteome</keyword>